<feature type="domain" description="Saposin B-type" evidence="8">
    <location>
        <begin position="140"/>
        <end position="221"/>
    </location>
</feature>
<dbReference type="PROSITE" id="PS50015">
    <property type="entry name" value="SAP_B"/>
    <property type="match status" value="2"/>
</dbReference>
<dbReference type="Gene3D" id="1.10.225.10">
    <property type="entry name" value="Saposin-like"/>
    <property type="match status" value="2"/>
</dbReference>
<evidence type="ECO:0000256" key="3">
    <source>
        <dbReference type="ARBA" id="ARBA00022729"/>
    </source>
</evidence>
<evidence type="ECO:0000256" key="6">
    <source>
        <dbReference type="ARBA" id="ARBA00023180"/>
    </source>
</evidence>
<dbReference type="InterPro" id="IPR008138">
    <property type="entry name" value="SapB_2"/>
</dbReference>
<evidence type="ECO:0000256" key="7">
    <source>
        <dbReference type="SAM" id="SignalP"/>
    </source>
</evidence>
<evidence type="ECO:0000259" key="8">
    <source>
        <dbReference type="PROSITE" id="PS50015"/>
    </source>
</evidence>
<keyword evidence="4" id="KW-0677">Repeat</keyword>
<dbReference type="InterPro" id="IPR007856">
    <property type="entry name" value="SapB_1"/>
</dbReference>
<organism evidence="9 10">
    <name type="scientific">Scomber scombrus</name>
    <name type="common">Atlantic mackerel</name>
    <name type="synonym">Scomber vernalis</name>
    <dbReference type="NCBI Taxonomy" id="13677"/>
    <lineage>
        <taxon>Eukaryota</taxon>
        <taxon>Metazoa</taxon>
        <taxon>Chordata</taxon>
        <taxon>Craniata</taxon>
        <taxon>Vertebrata</taxon>
        <taxon>Euteleostomi</taxon>
        <taxon>Actinopterygii</taxon>
        <taxon>Neopterygii</taxon>
        <taxon>Teleostei</taxon>
        <taxon>Neoteleostei</taxon>
        <taxon>Acanthomorphata</taxon>
        <taxon>Pelagiaria</taxon>
        <taxon>Scombriformes</taxon>
        <taxon>Scombridae</taxon>
        <taxon>Scomber</taxon>
    </lineage>
</organism>
<dbReference type="InterPro" id="IPR008373">
    <property type="entry name" value="Saposin"/>
</dbReference>
<dbReference type="InterPro" id="IPR011001">
    <property type="entry name" value="Saposin-like"/>
</dbReference>
<accession>A0AAV1NMA0</accession>
<dbReference type="GO" id="GO:0005576">
    <property type="term" value="C:extracellular region"/>
    <property type="evidence" value="ECO:0007669"/>
    <property type="project" value="UniProtKB-SubCell"/>
</dbReference>
<dbReference type="SUPFAM" id="SSF47862">
    <property type="entry name" value="Saposin"/>
    <property type="match status" value="2"/>
</dbReference>
<dbReference type="Proteomes" id="UP001314229">
    <property type="component" value="Unassembled WGS sequence"/>
</dbReference>
<keyword evidence="2" id="KW-0964">Secreted</keyword>
<dbReference type="GO" id="GO:0006665">
    <property type="term" value="P:sphingolipid metabolic process"/>
    <property type="evidence" value="ECO:0007669"/>
    <property type="project" value="InterPro"/>
</dbReference>
<evidence type="ECO:0000313" key="9">
    <source>
        <dbReference type="EMBL" id="CAK6959401.1"/>
    </source>
</evidence>
<keyword evidence="10" id="KW-1185">Reference proteome</keyword>
<dbReference type="GO" id="GO:0005764">
    <property type="term" value="C:lysosome"/>
    <property type="evidence" value="ECO:0007669"/>
    <property type="project" value="InterPro"/>
</dbReference>
<feature type="chain" id="PRO_5043359623" evidence="7">
    <location>
        <begin position="22"/>
        <end position="259"/>
    </location>
</feature>
<feature type="signal peptide" evidence="7">
    <location>
        <begin position="1"/>
        <end position="21"/>
    </location>
</feature>
<evidence type="ECO:0000256" key="1">
    <source>
        <dbReference type="ARBA" id="ARBA00004613"/>
    </source>
</evidence>
<dbReference type="Pfam" id="PF03489">
    <property type="entry name" value="SapB_2"/>
    <property type="match status" value="2"/>
</dbReference>
<keyword evidence="6" id="KW-0325">Glycoprotein</keyword>
<evidence type="ECO:0000313" key="10">
    <source>
        <dbReference type="Proteomes" id="UP001314229"/>
    </source>
</evidence>
<dbReference type="SMART" id="SM00741">
    <property type="entry name" value="SapB"/>
    <property type="match status" value="2"/>
</dbReference>
<dbReference type="PANTHER" id="PTHR11480">
    <property type="entry name" value="SAPOSIN-RELATED"/>
    <property type="match status" value="1"/>
</dbReference>
<name>A0AAV1NMA0_SCOSC</name>
<dbReference type="Pfam" id="PF05184">
    <property type="entry name" value="SapB_1"/>
    <property type="match status" value="2"/>
</dbReference>
<gene>
    <name evidence="9" type="ORF">FSCOSCO3_A006343</name>
</gene>
<reference evidence="9 10" key="1">
    <citation type="submission" date="2024-01" db="EMBL/GenBank/DDBJ databases">
        <authorList>
            <person name="Alioto T."/>
            <person name="Alioto T."/>
            <person name="Gomez Garrido J."/>
        </authorList>
    </citation>
    <scope>NUCLEOTIDE SEQUENCE [LARGE SCALE GENOMIC DNA]</scope>
</reference>
<dbReference type="InterPro" id="IPR051428">
    <property type="entry name" value="Sphingo_Act-Surfact_Prot"/>
</dbReference>
<dbReference type="PRINTS" id="PR01797">
    <property type="entry name" value="SAPOSIN"/>
</dbReference>
<dbReference type="GO" id="GO:0016020">
    <property type="term" value="C:membrane"/>
    <property type="evidence" value="ECO:0007669"/>
    <property type="project" value="GOC"/>
</dbReference>
<dbReference type="InterPro" id="IPR008139">
    <property type="entry name" value="SaposinB_dom"/>
</dbReference>
<evidence type="ECO:0000256" key="5">
    <source>
        <dbReference type="ARBA" id="ARBA00023157"/>
    </source>
</evidence>
<dbReference type="InterPro" id="IPR003119">
    <property type="entry name" value="SAP_A"/>
</dbReference>
<proteinExistence type="predicted"/>
<evidence type="ECO:0000256" key="2">
    <source>
        <dbReference type="ARBA" id="ARBA00022525"/>
    </source>
</evidence>
<evidence type="ECO:0000256" key="4">
    <source>
        <dbReference type="ARBA" id="ARBA00022737"/>
    </source>
</evidence>
<sequence>MMASFTFVLLLFIGLQGCALTFDIDVLENDASNGDPCQDCTKIFELVADLLSNADLQKKMMDGIEKLCDHLPGPATTAKLCKDEVEKLLPVAINFITGVVKPEEICKLLGLCGSCDKQKMLSYFVNEALQAAMTNQNMAPTTQCSFCIFLVKTLEDLLPKARTEETVIHLLEEICHILPSAYRTQCDAVITKFGKTVLDAILSYATPQAVCALIHLCKGQEAPLVDPCTLATYRCSDFKTALKCGTLFYCQRFPWKSLK</sequence>
<keyword evidence="3 7" id="KW-0732">Signal</keyword>
<dbReference type="Pfam" id="PF02199">
    <property type="entry name" value="SapA"/>
    <property type="match status" value="1"/>
</dbReference>
<dbReference type="EMBL" id="CAWUFR010000039">
    <property type="protein sequence ID" value="CAK6959401.1"/>
    <property type="molecule type" value="Genomic_DNA"/>
</dbReference>
<comment type="subcellular location">
    <subcellularLocation>
        <location evidence="1">Secreted</location>
    </subcellularLocation>
</comment>
<dbReference type="AlphaFoldDB" id="A0AAV1NMA0"/>
<feature type="domain" description="Saposin B-type" evidence="8">
    <location>
        <begin position="33"/>
        <end position="116"/>
    </location>
</feature>
<dbReference type="PANTHER" id="PTHR11480:SF3">
    <property type="entry name" value="BCDNA.GH08312"/>
    <property type="match status" value="1"/>
</dbReference>
<protein>
    <submittedName>
        <fullName evidence="9">Prosaposin</fullName>
    </submittedName>
</protein>
<keyword evidence="5" id="KW-1015">Disulfide bond</keyword>
<comment type="caution">
    <text evidence="9">The sequence shown here is derived from an EMBL/GenBank/DDBJ whole genome shotgun (WGS) entry which is preliminary data.</text>
</comment>